<evidence type="ECO:0000313" key="1">
    <source>
        <dbReference type="EMBL" id="MBX31429.1"/>
    </source>
</evidence>
<dbReference type="GO" id="GO:0004386">
    <property type="term" value="F:helicase activity"/>
    <property type="evidence" value="ECO:0007669"/>
    <property type="project" value="UniProtKB-KW"/>
</dbReference>
<proteinExistence type="predicted"/>
<reference evidence="1" key="1">
    <citation type="submission" date="2018-02" db="EMBL/GenBank/DDBJ databases">
        <title>Rhizophora mucronata_Transcriptome.</title>
        <authorList>
            <person name="Meera S.P."/>
            <person name="Sreeshan A."/>
            <person name="Augustine A."/>
        </authorList>
    </citation>
    <scope>NUCLEOTIDE SEQUENCE</scope>
    <source>
        <tissue evidence="1">Leaf</tissue>
    </source>
</reference>
<name>A0A2P2MMJ1_RHIMU</name>
<dbReference type="AlphaFoldDB" id="A0A2P2MMJ1"/>
<organism evidence="1">
    <name type="scientific">Rhizophora mucronata</name>
    <name type="common">Asiatic mangrove</name>
    <dbReference type="NCBI Taxonomy" id="61149"/>
    <lineage>
        <taxon>Eukaryota</taxon>
        <taxon>Viridiplantae</taxon>
        <taxon>Streptophyta</taxon>
        <taxon>Embryophyta</taxon>
        <taxon>Tracheophyta</taxon>
        <taxon>Spermatophyta</taxon>
        <taxon>Magnoliopsida</taxon>
        <taxon>eudicotyledons</taxon>
        <taxon>Gunneridae</taxon>
        <taxon>Pentapetalae</taxon>
        <taxon>rosids</taxon>
        <taxon>fabids</taxon>
        <taxon>Malpighiales</taxon>
        <taxon>Rhizophoraceae</taxon>
        <taxon>Rhizophora</taxon>
    </lineage>
</organism>
<keyword evidence="1" id="KW-0547">Nucleotide-binding</keyword>
<keyword evidence="1" id="KW-0378">Hydrolase</keyword>
<dbReference type="EMBL" id="GGEC01050945">
    <property type="protein sequence ID" value="MBX31429.1"/>
    <property type="molecule type" value="Transcribed_RNA"/>
</dbReference>
<keyword evidence="1" id="KW-0347">Helicase</keyword>
<accession>A0A2P2MMJ1</accession>
<protein>
    <submittedName>
        <fullName evidence="1">Dead box ATP-dependent RNA helicase</fullName>
    </submittedName>
</protein>
<keyword evidence="1" id="KW-0067">ATP-binding</keyword>
<sequence length="33" mass="3447">MSPCKARAPGSNPASSFADSLFSVKTIVRPPLN</sequence>